<comment type="caution">
    <text evidence="1">The sequence shown here is derived from an EMBL/GenBank/DDBJ whole genome shotgun (WGS) entry which is preliminary data.</text>
</comment>
<dbReference type="EMBL" id="NTFH01000001">
    <property type="protein sequence ID" value="PHQ17068.1"/>
    <property type="molecule type" value="Genomic_DNA"/>
</dbReference>
<dbReference type="Proteomes" id="UP000231409">
    <property type="component" value="Unassembled WGS sequence"/>
</dbReference>
<accession>A0A2G1URE4</accession>
<sequence>MLVQALITRESLPDAYADTVKQTILPLAEGIRDLHQRLGRTVIIGIHGAQGTGKSTLTEFLKHLLADYYGLATASFSLDDIYLTREERETLADKVHPLLITRGVPGTHDLVLGQQTIDRLKEAGPHILTPIPAFDKSRDDRAPEQDWDDFRGRAEVILVEGWCLGAAPEEQDEALAQPVNELERVEDADGHWRRYVNQQLQDDYQWFFGQLDWLIMLRAPSMACVLEWRTLQEHKLAERLRNAPNQGDGAVAGARHSRIMTDAQIVRFIMHYERITRTCLAEMPRRADVVIDVAEDHSLALPQFSPTTEWH</sequence>
<reference evidence="1 2" key="1">
    <citation type="submission" date="2017-09" db="EMBL/GenBank/DDBJ databases">
        <title>The draft genome sequences of Marinobacter sp. PWS21.</title>
        <authorList>
            <person name="Cao J."/>
        </authorList>
    </citation>
    <scope>NUCLEOTIDE SEQUENCE [LARGE SCALE GENOMIC DNA]</scope>
    <source>
        <strain evidence="1 2">PWS21</strain>
    </source>
</reference>
<evidence type="ECO:0008006" key="3">
    <source>
        <dbReference type="Google" id="ProtNLM"/>
    </source>
</evidence>
<proteinExistence type="predicted"/>
<keyword evidence="2" id="KW-1185">Reference proteome</keyword>
<dbReference type="Gene3D" id="3.40.50.300">
    <property type="entry name" value="P-loop containing nucleotide triphosphate hydrolases"/>
    <property type="match status" value="1"/>
</dbReference>
<dbReference type="SUPFAM" id="SSF52540">
    <property type="entry name" value="P-loop containing nucleoside triphosphate hydrolases"/>
    <property type="match status" value="1"/>
</dbReference>
<name>A0A2G1URE4_9GAMM</name>
<protein>
    <recommendedName>
        <fullName evidence="3">Kinase</fullName>
    </recommendedName>
</protein>
<evidence type="ECO:0000313" key="2">
    <source>
        <dbReference type="Proteomes" id="UP000231409"/>
    </source>
</evidence>
<gene>
    <name evidence="1" type="ORF">CLH61_00445</name>
</gene>
<dbReference type="AlphaFoldDB" id="A0A2G1URE4"/>
<dbReference type="InterPro" id="IPR027417">
    <property type="entry name" value="P-loop_NTPase"/>
</dbReference>
<organism evidence="1 2">
    <name type="scientific">Marinobacter profundi</name>
    <dbReference type="NCBI Taxonomy" id="2666256"/>
    <lineage>
        <taxon>Bacteria</taxon>
        <taxon>Pseudomonadati</taxon>
        <taxon>Pseudomonadota</taxon>
        <taxon>Gammaproteobacteria</taxon>
        <taxon>Pseudomonadales</taxon>
        <taxon>Marinobacteraceae</taxon>
        <taxon>Marinobacter</taxon>
    </lineage>
</organism>
<evidence type="ECO:0000313" key="1">
    <source>
        <dbReference type="EMBL" id="PHQ17068.1"/>
    </source>
</evidence>